<evidence type="ECO:0000313" key="4">
    <source>
        <dbReference type="Proteomes" id="UP000433883"/>
    </source>
</evidence>
<dbReference type="AlphaFoldDB" id="A0A8H3UCL3"/>
<gene>
    <name evidence="1" type="ORF">BLS_006615</name>
    <name evidence="3" type="ORF">EG327_007139</name>
    <name evidence="2" type="ORF">EG328_006769</name>
</gene>
<evidence type="ECO:0000313" key="1">
    <source>
        <dbReference type="EMBL" id="KAE9967041.1"/>
    </source>
</evidence>
<name>A0A8H3UCL3_VENIN</name>
<dbReference type="EMBL" id="WNWR01000421">
    <property type="protein sequence ID" value="KAE9979181.1"/>
    <property type="molecule type" value="Genomic_DNA"/>
</dbReference>
<dbReference type="Proteomes" id="UP000447873">
    <property type="component" value="Unassembled WGS sequence"/>
</dbReference>
<accession>A0A8H3UCL3</accession>
<organism evidence="1 4">
    <name type="scientific">Venturia inaequalis</name>
    <name type="common">Apple scab fungus</name>
    <dbReference type="NCBI Taxonomy" id="5025"/>
    <lineage>
        <taxon>Eukaryota</taxon>
        <taxon>Fungi</taxon>
        <taxon>Dikarya</taxon>
        <taxon>Ascomycota</taxon>
        <taxon>Pezizomycotina</taxon>
        <taxon>Dothideomycetes</taxon>
        <taxon>Pleosporomycetidae</taxon>
        <taxon>Venturiales</taxon>
        <taxon>Venturiaceae</taxon>
        <taxon>Venturia</taxon>
    </lineage>
</organism>
<dbReference type="Proteomes" id="UP000433883">
    <property type="component" value="Unassembled WGS sequence"/>
</dbReference>
<dbReference type="SUPFAM" id="SSF54909">
    <property type="entry name" value="Dimeric alpha+beta barrel"/>
    <property type="match status" value="1"/>
</dbReference>
<protein>
    <recommendedName>
        <fullName evidence="7">ABM domain-containing protein</fullName>
    </recommendedName>
</protein>
<evidence type="ECO:0000313" key="5">
    <source>
        <dbReference type="Proteomes" id="UP000447873"/>
    </source>
</evidence>
<comment type="caution">
    <text evidence="1">The sequence shown here is derived from an EMBL/GenBank/DDBJ whole genome shotgun (WGS) entry which is preliminary data.</text>
</comment>
<keyword evidence="6" id="KW-1185">Reference proteome</keyword>
<dbReference type="Gene3D" id="3.30.70.100">
    <property type="match status" value="1"/>
</dbReference>
<dbReference type="EMBL" id="WNWS01000360">
    <property type="protein sequence ID" value="KAE9969626.1"/>
    <property type="molecule type" value="Genomic_DNA"/>
</dbReference>
<sequence>MVAPALPQIDRFSLHLTVYVAPEDVDKFLKAMKPVFDLVSAEDECTFFELYQDPASPGTLSWVENWSMSPELFMANQVTKEYYKEYFAKTEPLFVKPREFKILKRVGNSFLTVKDSNFK</sequence>
<evidence type="ECO:0000313" key="6">
    <source>
        <dbReference type="Proteomes" id="UP000490939"/>
    </source>
</evidence>
<reference evidence="1 4" key="1">
    <citation type="submission" date="2019-11" db="EMBL/GenBank/DDBJ databases">
        <title>Venturia inaequalis Genome Resource.</title>
        <authorList>
            <person name="Lichtner F.J."/>
        </authorList>
    </citation>
    <scope>NUCLEOTIDE SEQUENCE [LARGE SCALE GENOMIC DNA]</scope>
    <source>
        <strain evidence="2 5">120213</strain>
        <strain evidence="1">Bline_iso_100314</strain>
        <strain evidence="3 6">DMI_063113</strain>
    </source>
</reference>
<dbReference type="EMBL" id="WNWQ01000491">
    <property type="protein sequence ID" value="KAE9967041.1"/>
    <property type="molecule type" value="Genomic_DNA"/>
</dbReference>
<evidence type="ECO:0000313" key="2">
    <source>
        <dbReference type="EMBL" id="KAE9969626.1"/>
    </source>
</evidence>
<dbReference type="InterPro" id="IPR011008">
    <property type="entry name" value="Dimeric_a/b-barrel"/>
</dbReference>
<dbReference type="OrthoDB" id="4126315at2759"/>
<proteinExistence type="predicted"/>
<dbReference type="Proteomes" id="UP000490939">
    <property type="component" value="Unassembled WGS sequence"/>
</dbReference>
<evidence type="ECO:0000313" key="3">
    <source>
        <dbReference type="EMBL" id="KAE9979181.1"/>
    </source>
</evidence>
<evidence type="ECO:0008006" key="7">
    <source>
        <dbReference type="Google" id="ProtNLM"/>
    </source>
</evidence>